<organism evidence="2 3">
    <name type="scientific">Flagellimonas taeanensis</name>
    <dbReference type="NCBI Taxonomy" id="1005926"/>
    <lineage>
        <taxon>Bacteria</taxon>
        <taxon>Pseudomonadati</taxon>
        <taxon>Bacteroidota</taxon>
        <taxon>Flavobacteriia</taxon>
        <taxon>Flavobacteriales</taxon>
        <taxon>Flavobacteriaceae</taxon>
        <taxon>Flagellimonas</taxon>
    </lineage>
</organism>
<proteinExistence type="predicted"/>
<dbReference type="Proteomes" id="UP000198940">
    <property type="component" value="Unassembled WGS sequence"/>
</dbReference>
<sequence>MKTWQVDINCDVGEGIGNEGDIFPYISSCNIACGGHAGDVQSMQRVILLAKECNVKIGAHPSYPDKDNFGREVMDIPADVLIQSIKNQLGTFYGVLKKENAQLHHIKAHGALYNQTAKDAEAADVYLEAIKEYRDTAIVYAPFGSVAANRAESMGFEVWHEAFADRNYNPDLSLVSRKSDKALIEDPKKVLDHILPIIKKGTVATVDGKTRKIEAKTLCVHGDTPSALEILMYLSRELPKHQVNLEK</sequence>
<reference evidence="2 3" key="1">
    <citation type="submission" date="2016-11" db="EMBL/GenBank/DDBJ databases">
        <authorList>
            <person name="Varghese N."/>
            <person name="Submissions S."/>
        </authorList>
    </citation>
    <scope>NUCLEOTIDE SEQUENCE [LARGE SCALE GENOMIC DNA]</scope>
    <source>
        <strain evidence="2 3">CGMCC 1.12174</strain>
        <strain evidence="1 4">DSM 26351</strain>
    </source>
</reference>
<dbReference type="CDD" id="cd10801">
    <property type="entry name" value="LamB_YcsF_like_1"/>
    <property type="match status" value="1"/>
</dbReference>
<dbReference type="OrthoDB" id="9773478at2"/>
<protein>
    <submittedName>
        <fullName evidence="2">UPF0271 protein</fullName>
    </submittedName>
</protein>
<dbReference type="PANTHER" id="PTHR30292">
    <property type="entry name" value="UNCHARACTERIZED PROTEIN YBGL-RELATED"/>
    <property type="match status" value="1"/>
</dbReference>
<dbReference type="STRING" id="1055723.SAMN05216293_3144"/>
<evidence type="ECO:0000313" key="2">
    <source>
        <dbReference type="EMBL" id="SHL30813.1"/>
    </source>
</evidence>
<dbReference type="EMBL" id="FOKU01000008">
    <property type="protein sequence ID" value="SFC30850.1"/>
    <property type="molecule type" value="Genomic_DNA"/>
</dbReference>
<evidence type="ECO:0000313" key="4">
    <source>
        <dbReference type="Proteomes" id="UP000198940"/>
    </source>
</evidence>
<dbReference type="InterPro" id="IPR005501">
    <property type="entry name" value="LamB/YcsF/PxpA-like"/>
</dbReference>
<dbReference type="InterPro" id="IPR011330">
    <property type="entry name" value="Glyco_hydro/deAcase_b/a-brl"/>
</dbReference>
<name>A0A1M6ZKD5_9FLAO</name>
<dbReference type="SUPFAM" id="SSF88713">
    <property type="entry name" value="Glycoside hydrolase/deacetylase"/>
    <property type="match status" value="1"/>
</dbReference>
<evidence type="ECO:0000313" key="1">
    <source>
        <dbReference type="EMBL" id="SFC30850.1"/>
    </source>
</evidence>
<gene>
    <name evidence="1" type="ORF">SAMN04487891_108223</name>
    <name evidence="2" type="ORF">SAMN05216293_3144</name>
</gene>
<evidence type="ECO:0000313" key="3">
    <source>
        <dbReference type="Proteomes" id="UP000184031"/>
    </source>
</evidence>
<accession>A0A1M6ZKD5</accession>
<dbReference type="NCBIfam" id="NF003814">
    <property type="entry name" value="PRK05406.1-3"/>
    <property type="match status" value="1"/>
</dbReference>
<dbReference type="AlphaFoldDB" id="A0A1M6ZKD5"/>
<dbReference type="EMBL" id="FRAT01000009">
    <property type="protein sequence ID" value="SHL30813.1"/>
    <property type="molecule type" value="Genomic_DNA"/>
</dbReference>
<dbReference type="NCBIfam" id="NF003816">
    <property type="entry name" value="PRK05406.1-5"/>
    <property type="match status" value="1"/>
</dbReference>
<comment type="caution">
    <text evidence="2">The sequence shown here is derived from an EMBL/GenBank/DDBJ whole genome shotgun (WGS) entry which is preliminary data.</text>
</comment>
<dbReference type="Pfam" id="PF03746">
    <property type="entry name" value="LamB_YcsF"/>
    <property type="match status" value="1"/>
</dbReference>
<dbReference type="Gene3D" id="3.20.20.370">
    <property type="entry name" value="Glycoside hydrolase/deacetylase"/>
    <property type="match status" value="1"/>
</dbReference>
<dbReference type="RefSeq" id="WP_072881619.1">
    <property type="nucleotide sequence ID" value="NZ_FOKU01000008.1"/>
</dbReference>
<dbReference type="GO" id="GO:0005975">
    <property type="term" value="P:carbohydrate metabolic process"/>
    <property type="evidence" value="ECO:0007669"/>
    <property type="project" value="InterPro"/>
</dbReference>
<keyword evidence="4" id="KW-1185">Reference proteome</keyword>
<dbReference type="PANTHER" id="PTHR30292:SF0">
    <property type="entry name" value="5-OXOPROLINASE SUBUNIT A"/>
    <property type="match status" value="1"/>
</dbReference>
<dbReference type="Proteomes" id="UP000184031">
    <property type="component" value="Unassembled WGS sequence"/>
</dbReference>